<name>A0A926HR51_9FIRM</name>
<keyword evidence="2" id="KW-1185">Reference proteome</keyword>
<evidence type="ECO:0000313" key="2">
    <source>
        <dbReference type="Proteomes" id="UP000651482"/>
    </source>
</evidence>
<dbReference type="Proteomes" id="UP000651482">
    <property type="component" value="Unassembled WGS sequence"/>
</dbReference>
<dbReference type="EMBL" id="JACRSN010000006">
    <property type="protein sequence ID" value="MBC8533404.1"/>
    <property type="molecule type" value="Genomic_DNA"/>
</dbReference>
<reference evidence="1" key="1">
    <citation type="submission" date="2020-08" db="EMBL/GenBank/DDBJ databases">
        <title>Genome public.</title>
        <authorList>
            <person name="Liu C."/>
            <person name="Sun Q."/>
        </authorList>
    </citation>
    <scope>NUCLEOTIDE SEQUENCE</scope>
    <source>
        <strain evidence="1">NSJ-40</strain>
    </source>
</reference>
<dbReference type="AlphaFoldDB" id="A0A926HR51"/>
<comment type="caution">
    <text evidence="1">The sequence shown here is derived from an EMBL/GenBank/DDBJ whole genome shotgun (WGS) entry which is preliminary data.</text>
</comment>
<dbReference type="RefSeq" id="WP_249318780.1">
    <property type="nucleotide sequence ID" value="NZ_JACRSN010000006.1"/>
</dbReference>
<accession>A0A926HR51</accession>
<proteinExistence type="predicted"/>
<gene>
    <name evidence="1" type="ORF">IAG03_05175</name>
</gene>
<evidence type="ECO:0000313" key="1">
    <source>
        <dbReference type="EMBL" id="MBC8533404.1"/>
    </source>
</evidence>
<sequence length="151" mass="17212">MTKEEFRKVLTGAAAGTHSDLEVILQLYMPLIDSNSYLLGQLDEDLKQYYSCILRLTFQNSASEHVWPRITPGPNFLKKFLQEATKTKMRCVFICVRPPVLTCTLKIEQLILYISEPGSGYPSVWRAKPRALIYGWLPYTATIRPGTMVLP</sequence>
<organism evidence="1 2">
    <name type="scientific">Yeguia hominis</name>
    <dbReference type="NCBI Taxonomy" id="2763662"/>
    <lineage>
        <taxon>Bacteria</taxon>
        <taxon>Bacillati</taxon>
        <taxon>Bacillota</taxon>
        <taxon>Clostridia</taxon>
        <taxon>Eubacteriales</taxon>
        <taxon>Yeguiaceae</taxon>
        <taxon>Yeguia</taxon>
    </lineage>
</organism>
<protein>
    <submittedName>
        <fullName evidence="1">Helix-turn-helix domain-containing protein</fullName>
    </submittedName>
</protein>